<feature type="region of interest" description="Disordered" evidence="3">
    <location>
        <begin position="75"/>
        <end position="136"/>
    </location>
</feature>
<dbReference type="InterPro" id="IPR010399">
    <property type="entry name" value="Tify_dom"/>
</dbReference>
<accession>A0AAV9D5S9</accession>
<dbReference type="GO" id="GO:0005634">
    <property type="term" value="C:nucleus"/>
    <property type="evidence" value="ECO:0007669"/>
    <property type="project" value="UniProtKB-SubCell"/>
</dbReference>
<comment type="domain">
    <text evidence="2">The jas domain is required for interaction with COI1.</text>
</comment>
<keyword evidence="2" id="KW-1184">Jasmonic acid signaling pathway</keyword>
<name>A0AAV9D5S9_ACOCL</name>
<dbReference type="InterPro" id="IPR040390">
    <property type="entry name" value="TIFY/JAZ"/>
</dbReference>
<dbReference type="SMART" id="SM00979">
    <property type="entry name" value="TIFY"/>
    <property type="match status" value="1"/>
</dbReference>
<feature type="compositionally biased region" description="Pro residues" evidence="3">
    <location>
        <begin position="88"/>
        <end position="102"/>
    </location>
</feature>
<feature type="compositionally biased region" description="Polar residues" evidence="3">
    <location>
        <begin position="1"/>
        <end position="11"/>
    </location>
</feature>
<dbReference type="Proteomes" id="UP001180020">
    <property type="component" value="Unassembled WGS sequence"/>
</dbReference>
<reference evidence="5" key="1">
    <citation type="journal article" date="2023" name="Nat. Commun.">
        <title>Diploid and tetraploid genomes of Acorus and the evolution of monocots.</title>
        <authorList>
            <person name="Ma L."/>
            <person name="Liu K.W."/>
            <person name="Li Z."/>
            <person name="Hsiao Y.Y."/>
            <person name="Qi Y."/>
            <person name="Fu T."/>
            <person name="Tang G.D."/>
            <person name="Zhang D."/>
            <person name="Sun W.H."/>
            <person name="Liu D.K."/>
            <person name="Li Y."/>
            <person name="Chen G.Z."/>
            <person name="Liu X.D."/>
            <person name="Liao X.Y."/>
            <person name="Jiang Y.T."/>
            <person name="Yu X."/>
            <person name="Hao Y."/>
            <person name="Huang J."/>
            <person name="Zhao X.W."/>
            <person name="Ke S."/>
            <person name="Chen Y.Y."/>
            <person name="Wu W.L."/>
            <person name="Hsu J.L."/>
            <person name="Lin Y.F."/>
            <person name="Huang M.D."/>
            <person name="Li C.Y."/>
            <person name="Huang L."/>
            <person name="Wang Z.W."/>
            <person name="Zhao X."/>
            <person name="Zhong W.Y."/>
            <person name="Peng D.H."/>
            <person name="Ahmad S."/>
            <person name="Lan S."/>
            <person name="Zhang J.S."/>
            <person name="Tsai W.C."/>
            <person name="Van de Peer Y."/>
            <person name="Liu Z.J."/>
        </authorList>
    </citation>
    <scope>NUCLEOTIDE SEQUENCE</scope>
    <source>
        <strain evidence="5">CP</strain>
    </source>
</reference>
<sequence>MPETDATASTVTGGGEAATAKSPLEKPLFELTEEDIAQVTREDCRKFLKDRGMRRPSWNKSQAIQQVISLKALLESRPPSSALRRKVPPPPPQHPPPPPPEVAPSLPSADPPETVPAAETSSATPSERDGPNATVGQMTIFYGGEITVFDSVSPDQARSIMWIAGSQPCYEATAPRPSPCRFPPLNVSTGPTPKPVVYESPSNRKASVQRYLEKKKDRVKFKGKRILGGSPNMELYLNHKAGGGQNFSGQLGQTNTGSPTQPRPPSTPTRCSSVDNQQAQTSRALFDLNDDYVSVMGRAVVQTVQNHDACQTSE</sequence>
<organism evidence="5 6">
    <name type="scientific">Acorus calamus</name>
    <name type="common">Sweet flag</name>
    <dbReference type="NCBI Taxonomy" id="4465"/>
    <lineage>
        <taxon>Eukaryota</taxon>
        <taxon>Viridiplantae</taxon>
        <taxon>Streptophyta</taxon>
        <taxon>Embryophyta</taxon>
        <taxon>Tracheophyta</taxon>
        <taxon>Spermatophyta</taxon>
        <taxon>Magnoliopsida</taxon>
        <taxon>Liliopsida</taxon>
        <taxon>Acoraceae</taxon>
        <taxon>Acorus</taxon>
    </lineage>
</organism>
<feature type="domain" description="Tify" evidence="4">
    <location>
        <begin position="131"/>
        <end position="166"/>
    </location>
</feature>
<dbReference type="GO" id="GO:0009611">
    <property type="term" value="P:response to wounding"/>
    <property type="evidence" value="ECO:0007669"/>
    <property type="project" value="UniProtKB-UniRule"/>
</dbReference>
<evidence type="ECO:0000259" key="4">
    <source>
        <dbReference type="PROSITE" id="PS51320"/>
    </source>
</evidence>
<evidence type="ECO:0000313" key="5">
    <source>
        <dbReference type="EMBL" id="KAK1295758.1"/>
    </source>
</evidence>
<dbReference type="GO" id="GO:2000022">
    <property type="term" value="P:regulation of jasmonic acid mediated signaling pathway"/>
    <property type="evidence" value="ECO:0007669"/>
    <property type="project" value="UniProtKB-UniRule"/>
</dbReference>
<comment type="caution">
    <text evidence="5">The sequence shown here is derived from an EMBL/GenBank/DDBJ whole genome shotgun (WGS) entry which is preliminary data.</text>
</comment>
<dbReference type="Pfam" id="PF06200">
    <property type="entry name" value="tify"/>
    <property type="match status" value="1"/>
</dbReference>
<evidence type="ECO:0000256" key="2">
    <source>
        <dbReference type="RuleBase" id="RU369065"/>
    </source>
</evidence>
<dbReference type="PROSITE" id="PS51320">
    <property type="entry name" value="TIFY"/>
    <property type="match status" value="1"/>
</dbReference>
<reference evidence="5" key="2">
    <citation type="submission" date="2023-06" db="EMBL/GenBank/DDBJ databases">
        <authorList>
            <person name="Ma L."/>
            <person name="Liu K.-W."/>
            <person name="Li Z."/>
            <person name="Hsiao Y.-Y."/>
            <person name="Qi Y."/>
            <person name="Fu T."/>
            <person name="Tang G."/>
            <person name="Zhang D."/>
            <person name="Sun W.-H."/>
            <person name="Liu D.-K."/>
            <person name="Li Y."/>
            <person name="Chen G.-Z."/>
            <person name="Liu X.-D."/>
            <person name="Liao X.-Y."/>
            <person name="Jiang Y.-T."/>
            <person name="Yu X."/>
            <person name="Hao Y."/>
            <person name="Huang J."/>
            <person name="Zhao X.-W."/>
            <person name="Ke S."/>
            <person name="Chen Y.-Y."/>
            <person name="Wu W.-L."/>
            <person name="Hsu J.-L."/>
            <person name="Lin Y.-F."/>
            <person name="Huang M.-D."/>
            <person name="Li C.-Y."/>
            <person name="Huang L."/>
            <person name="Wang Z.-W."/>
            <person name="Zhao X."/>
            <person name="Zhong W.-Y."/>
            <person name="Peng D.-H."/>
            <person name="Ahmad S."/>
            <person name="Lan S."/>
            <person name="Zhang J.-S."/>
            <person name="Tsai W.-C."/>
            <person name="Van De Peer Y."/>
            <person name="Liu Z.-J."/>
        </authorList>
    </citation>
    <scope>NUCLEOTIDE SEQUENCE</scope>
    <source>
        <strain evidence="5">CP</strain>
        <tissue evidence="5">Leaves</tissue>
    </source>
</reference>
<comment type="function">
    <text evidence="2">Repressor of jasmonate responses.</text>
</comment>
<feature type="region of interest" description="Disordered" evidence="3">
    <location>
        <begin position="1"/>
        <end position="26"/>
    </location>
</feature>
<evidence type="ECO:0000256" key="1">
    <source>
        <dbReference type="ARBA" id="ARBA00008614"/>
    </source>
</evidence>
<dbReference type="AlphaFoldDB" id="A0AAV9D5S9"/>
<gene>
    <name evidence="5" type="primary">TIFY4A</name>
    <name evidence="5" type="ORF">QJS10_CPB15g01869</name>
</gene>
<dbReference type="PANTHER" id="PTHR33077:SF60">
    <property type="entry name" value="TIFY DOMAIN-CONTAINING PROTEIN"/>
    <property type="match status" value="1"/>
</dbReference>
<feature type="region of interest" description="Disordered" evidence="3">
    <location>
        <begin position="241"/>
        <end position="278"/>
    </location>
</feature>
<dbReference type="PANTHER" id="PTHR33077">
    <property type="entry name" value="PROTEIN TIFY 4A-RELATED-RELATED"/>
    <property type="match status" value="1"/>
</dbReference>
<comment type="subcellular location">
    <subcellularLocation>
        <location evidence="2">Nucleus</location>
    </subcellularLocation>
</comment>
<evidence type="ECO:0000256" key="3">
    <source>
        <dbReference type="SAM" id="MobiDB-lite"/>
    </source>
</evidence>
<dbReference type="EMBL" id="JAUJYO010000015">
    <property type="protein sequence ID" value="KAK1295758.1"/>
    <property type="molecule type" value="Genomic_DNA"/>
</dbReference>
<comment type="similarity">
    <text evidence="1 2">Belongs to the TIFY/JAZ family.</text>
</comment>
<keyword evidence="2" id="KW-0539">Nucleus</keyword>
<dbReference type="GO" id="GO:0031347">
    <property type="term" value="P:regulation of defense response"/>
    <property type="evidence" value="ECO:0007669"/>
    <property type="project" value="UniProtKB-UniRule"/>
</dbReference>
<keyword evidence="6" id="KW-1185">Reference proteome</keyword>
<protein>
    <recommendedName>
        <fullName evidence="2">Protein TIFY</fullName>
    </recommendedName>
    <alternativeName>
        <fullName evidence="2">Jasmonate ZIM domain-containing protein</fullName>
    </alternativeName>
</protein>
<evidence type="ECO:0000313" key="6">
    <source>
        <dbReference type="Proteomes" id="UP001180020"/>
    </source>
</evidence>
<proteinExistence type="inferred from homology"/>